<dbReference type="InterPro" id="IPR050679">
    <property type="entry name" value="Bact_HTH_transcr_reg"/>
</dbReference>
<organism evidence="2 3">
    <name type="scientific">Thermosporothrix hazakensis</name>
    <dbReference type="NCBI Taxonomy" id="644383"/>
    <lineage>
        <taxon>Bacteria</taxon>
        <taxon>Bacillati</taxon>
        <taxon>Chloroflexota</taxon>
        <taxon>Ktedonobacteria</taxon>
        <taxon>Ktedonobacterales</taxon>
        <taxon>Thermosporotrichaceae</taxon>
        <taxon>Thermosporothrix</taxon>
    </lineage>
</organism>
<dbReference type="PANTHER" id="PTHR44846:SF17">
    <property type="entry name" value="GNTR-FAMILY TRANSCRIPTIONAL REGULATOR"/>
    <property type="match status" value="1"/>
</dbReference>
<dbReference type="InterPro" id="IPR028978">
    <property type="entry name" value="Chorismate_lyase_/UTRA_dom_sf"/>
</dbReference>
<evidence type="ECO:0000313" key="3">
    <source>
        <dbReference type="Proteomes" id="UP000248806"/>
    </source>
</evidence>
<dbReference type="SMART" id="SM00866">
    <property type="entry name" value="UTRA"/>
    <property type="match status" value="1"/>
</dbReference>
<dbReference type="RefSeq" id="WP_111323833.1">
    <property type="nucleotide sequence ID" value="NZ_BIFX01000001.1"/>
</dbReference>
<dbReference type="GO" id="GO:0003677">
    <property type="term" value="F:DNA binding"/>
    <property type="evidence" value="ECO:0007669"/>
    <property type="project" value="InterPro"/>
</dbReference>
<dbReference type="Pfam" id="PF07702">
    <property type="entry name" value="UTRA"/>
    <property type="match status" value="1"/>
</dbReference>
<dbReference type="AlphaFoldDB" id="A0A326U5X3"/>
<gene>
    <name evidence="2" type="ORF">EI42_03464</name>
</gene>
<dbReference type="Gene3D" id="3.40.1410.10">
    <property type="entry name" value="Chorismate lyase-like"/>
    <property type="match status" value="1"/>
</dbReference>
<dbReference type="Proteomes" id="UP000248806">
    <property type="component" value="Unassembled WGS sequence"/>
</dbReference>
<dbReference type="OrthoDB" id="3207674at2"/>
<sequence>MSKIVDGEEYLETEEVMEELAASKKLFYTSIKPNLQAYRFEGKKKPWYRKRDVLALKAGKPLRKASIAITGMFGSWTAFARAQYGAETELRSIEVTTLPEDAVERFHLPADQQFVKRSRLSRIDRTVICAWDTYYPVELVRDIIEPLKQGTVDHIVEYIREKHGLVVGRAKDIYSARMTTLDEQNLFQLPADEPVLILQRASYTRDKQTLILFSDMVLLGNWFVHQHEYDVSIGQRTRTSLLTSEEVL</sequence>
<dbReference type="GO" id="GO:0045892">
    <property type="term" value="P:negative regulation of DNA-templated transcription"/>
    <property type="evidence" value="ECO:0007669"/>
    <property type="project" value="TreeGrafter"/>
</dbReference>
<dbReference type="InterPro" id="IPR011663">
    <property type="entry name" value="UTRA"/>
</dbReference>
<reference evidence="2 3" key="1">
    <citation type="submission" date="2018-06" db="EMBL/GenBank/DDBJ databases">
        <title>Genomic Encyclopedia of Archaeal and Bacterial Type Strains, Phase II (KMG-II): from individual species to whole genera.</title>
        <authorList>
            <person name="Goeker M."/>
        </authorList>
    </citation>
    <scope>NUCLEOTIDE SEQUENCE [LARGE SCALE GENOMIC DNA]</scope>
    <source>
        <strain evidence="2 3">ATCC BAA-1881</strain>
    </source>
</reference>
<dbReference type="PANTHER" id="PTHR44846">
    <property type="entry name" value="MANNOSYL-D-GLYCERATE TRANSPORT/METABOLISM SYSTEM REPRESSOR MNGR-RELATED"/>
    <property type="match status" value="1"/>
</dbReference>
<name>A0A326U5X3_THEHA</name>
<dbReference type="EMBL" id="QKUF01000012">
    <property type="protein sequence ID" value="PZW27378.1"/>
    <property type="molecule type" value="Genomic_DNA"/>
</dbReference>
<evidence type="ECO:0000313" key="2">
    <source>
        <dbReference type="EMBL" id="PZW27378.1"/>
    </source>
</evidence>
<proteinExistence type="predicted"/>
<keyword evidence="3" id="KW-1185">Reference proteome</keyword>
<dbReference type="SUPFAM" id="SSF64288">
    <property type="entry name" value="Chorismate lyase-like"/>
    <property type="match status" value="1"/>
</dbReference>
<evidence type="ECO:0000259" key="1">
    <source>
        <dbReference type="SMART" id="SM00866"/>
    </source>
</evidence>
<accession>A0A326U5X3</accession>
<feature type="domain" description="UbiC transcription regulator-associated" evidence="1">
    <location>
        <begin position="81"/>
        <end position="224"/>
    </location>
</feature>
<protein>
    <submittedName>
        <fullName evidence="2">UTRA domain-containing protein</fullName>
    </submittedName>
</protein>
<comment type="caution">
    <text evidence="2">The sequence shown here is derived from an EMBL/GenBank/DDBJ whole genome shotgun (WGS) entry which is preliminary data.</text>
</comment>